<protein>
    <submittedName>
        <fullName evidence="1">Uncharacterized protein</fullName>
    </submittedName>
</protein>
<organism evidence="1">
    <name type="scientific">Ajellomyces dermatitidis (strain ATCC 18188 / CBS 674.68)</name>
    <name type="common">Blastomyces dermatitidis</name>
    <dbReference type="NCBI Taxonomy" id="653446"/>
    <lineage>
        <taxon>Eukaryota</taxon>
        <taxon>Fungi</taxon>
        <taxon>Dikarya</taxon>
        <taxon>Ascomycota</taxon>
        <taxon>Pezizomycotina</taxon>
        <taxon>Eurotiomycetes</taxon>
        <taxon>Eurotiomycetidae</taxon>
        <taxon>Onygenales</taxon>
        <taxon>Ajellomycetaceae</taxon>
        <taxon>Blastomyces</taxon>
    </lineage>
</organism>
<dbReference type="AlphaFoldDB" id="A0A0J9EPQ5"/>
<dbReference type="EMBL" id="GG749443">
    <property type="protein sequence ID" value="KMW67997.1"/>
    <property type="molecule type" value="Genomic_DNA"/>
</dbReference>
<evidence type="ECO:0000313" key="1">
    <source>
        <dbReference type="EMBL" id="KMW67997.1"/>
    </source>
</evidence>
<proteinExistence type="predicted"/>
<reference evidence="1" key="1">
    <citation type="submission" date="2010-03" db="EMBL/GenBank/DDBJ databases">
        <title>Annotation of Blastomyces dermatitidis strain ATCC 18188.</title>
        <authorList>
            <consortium name="The Broad Institute Genome Sequencing Platform"/>
            <consortium name="Broad Institute Genome Sequencing Center for Infectious Disease."/>
            <person name="Cuomo C."/>
            <person name="Klein B."/>
            <person name="Sullivan T."/>
            <person name="Heitman J."/>
            <person name="Young S."/>
            <person name="Zeng Q."/>
            <person name="Gargeya S."/>
            <person name="Alvarado L."/>
            <person name="Berlin A.M."/>
            <person name="Chapman S.B."/>
            <person name="Chen Z."/>
            <person name="Freedman E."/>
            <person name="Gellesch M."/>
            <person name="Goldberg J."/>
            <person name="Griggs A."/>
            <person name="Gujja S."/>
            <person name="Heilman E."/>
            <person name="Heiman D."/>
            <person name="Howarth C."/>
            <person name="Mehta T."/>
            <person name="Neiman D."/>
            <person name="Pearson M."/>
            <person name="Roberts A."/>
            <person name="Saif S."/>
            <person name="Shea T."/>
            <person name="Shenoy N."/>
            <person name="Sisk P."/>
            <person name="Stolte C."/>
            <person name="Sykes S."/>
            <person name="White J."/>
            <person name="Yandava C."/>
            <person name="Haas B."/>
            <person name="Nusbaum C."/>
            <person name="Birren B."/>
        </authorList>
    </citation>
    <scope>NUCLEOTIDE SEQUENCE</scope>
    <source>
        <strain evidence="1">ATCC 18188</strain>
    </source>
</reference>
<name>A0A0J9EPQ5_AJEDA</name>
<sequence length="78" mass="8751">MTATHQIIKTHQYQSWFLRAKCSYGLSYSVSIPDGQEPHKLIALMSSTNNKPSLPHLKGLQPALFISSELIRKLEGVN</sequence>
<dbReference type="Proteomes" id="UP000007802">
    <property type="component" value="Unassembled WGS sequence"/>
</dbReference>
<gene>
    <name evidence="1" type="ORF">BDDG_12504</name>
</gene>
<accession>A0A0J9EPQ5</accession>